<evidence type="ECO:0000256" key="1">
    <source>
        <dbReference type="ARBA" id="ARBA00023125"/>
    </source>
</evidence>
<comment type="caution">
    <text evidence="4">The sequence shown here is derived from an EMBL/GenBank/DDBJ whole genome shotgun (WGS) entry which is preliminary data.</text>
</comment>
<dbReference type="SMART" id="SM00530">
    <property type="entry name" value="HTH_XRE"/>
    <property type="match status" value="1"/>
</dbReference>
<dbReference type="Gene3D" id="1.10.260.40">
    <property type="entry name" value="lambda repressor-like DNA-binding domains"/>
    <property type="match status" value="1"/>
</dbReference>
<evidence type="ECO:0000313" key="5">
    <source>
        <dbReference type="Proteomes" id="UP000323082"/>
    </source>
</evidence>
<dbReference type="EMBL" id="VUNZ01000004">
    <property type="protein sequence ID" value="KAA2217665.1"/>
    <property type="molecule type" value="Genomic_DNA"/>
</dbReference>
<dbReference type="InterPro" id="IPR010982">
    <property type="entry name" value="Lambda_DNA-bd_dom_sf"/>
</dbReference>
<feature type="coiled-coil region" evidence="2">
    <location>
        <begin position="93"/>
        <end position="120"/>
    </location>
</feature>
<protein>
    <submittedName>
        <fullName evidence="4">Helix-turn-helix transcriptional regulator</fullName>
    </submittedName>
</protein>
<dbReference type="InterPro" id="IPR001387">
    <property type="entry name" value="Cro/C1-type_HTH"/>
</dbReference>
<evidence type="ECO:0000256" key="2">
    <source>
        <dbReference type="SAM" id="Coils"/>
    </source>
</evidence>
<accession>A0A5B2TV29</accession>
<dbReference type="CDD" id="cd00093">
    <property type="entry name" value="HTH_XRE"/>
    <property type="match status" value="1"/>
</dbReference>
<keyword evidence="2" id="KW-0175">Coiled coil</keyword>
<name>A0A5B2TV29_9FLAO</name>
<proteinExistence type="predicted"/>
<dbReference type="PROSITE" id="PS50943">
    <property type="entry name" value="HTH_CROC1"/>
    <property type="match status" value="1"/>
</dbReference>
<dbReference type="GO" id="GO:0003677">
    <property type="term" value="F:DNA binding"/>
    <property type="evidence" value="ECO:0007669"/>
    <property type="project" value="UniProtKB-KW"/>
</dbReference>
<dbReference type="OrthoDB" id="1446758at2"/>
<reference evidence="4 5" key="1">
    <citation type="journal article" date="2015" name="Int. J. Syst. Evol. Microbiol.">
        <title>Chryseobacterium sediminis sp. nov., isolated from a river sediment.</title>
        <authorList>
            <person name="Kampfer P."/>
            <person name="Busse H.J."/>
            <person name="McInroy J.A."/>
            <person name="Glaeser S.P."/>
        </authorList>
    </citation>
    <scope>NUCLEOTIDE SEQUENCE [LARGE SCALE GENOMIC DNA]</scope>
    <source>
        <strain evidence="4 5">IMT-174</strain>
    </source>
</reference>
<organism evidence="4 5">
    <name type="scientific">Chryseobacterium sediminis</name>
    <dbReference type="NCBI Taxonomy" id="1679494"/>
    <lineage>
        <taxon>Bacteria</taxon>
        <taxon>Pseudomonadati</taxon>
        <taxon>Bacteroidota</taxon>
        <taxon>Flavobacteriia</taxon>
        <taxon>Flavobacteriales</taxon>
        <taxon>Weeksellaceae</taxon>
        <taxon>Chryseobacterium group</taxon>
        <taxon>Chryseobacterium</taxon>
    </lineage>
</organism>
<dbReference type="Proteomes" id="UP000323082">
    <property type="component" value="Unassembled WGS sequence"/>
</dbReference>
<sequence>MNMNINIERIRKQRRDKDFSQDYMAEILGISQSQYSRIESGRCKVDLEKVTTIAKFLEVKPDDIIDHPYNFVLDSFSQQKITGGGNEYFTTERETYLAYIQELKNDKEFLKHENLLLKKTLEKLKI</sequence>
<dbReference type="PANTHER" id="PTHR46558:SF11">
    <property type="entry name" value="HTH-TYPE TRANSCRIPTIONAL REGULATOR XRE"/>
    <property type="match status" value="1"/>
</dbReference>
<dbReference type="SUPFAM" id="SSF47413">
    <property type="entry name" value="lambda repressor-like DNA-binding domains"/>
    <property type="match status" value="1"/>
</dbReference>
<dbReference type="AlphaFoldDB" id="A0A5B2TV29"/>
<evidence type="ECO:0000259" key="3">
    <source>
        <dbReference type="PROSITE" id="PS50943"/>
    </source>
</evidence>
<dbReference type="Pfam" id="PF01381">
    <property type="entry name" value="HTH_3"/>
    <property type="match status" value="1"/>
</dbReference>
<dbReference type="PANTHER" id="PTHR46558">
    <property type="entry name" value="TRACRIPTIONAL REGULATORY PROTEIN-RELATED-RELATED"/>
    <property type="match status" value="1"/>
</dbReference>
<feature type="domain" description="HTH cro/C1-type" evidence="3">
    <location>
        <begin position="10"/>
        <end position="64"/>
    </location>
</feature>
<gene>
    <name evidence="4" type="ORF">FW780_18695</name>
</gene>
<keyword evidence="1" id="KW-0238">DNA-binding</keyword>
<evidence type="ECO:0000313" key="4">
    <source>
        <dbReference type="EMBL" id="KAA2217665.1"/>
    </source>
</evidence>